<feature type="compositionally biased region" description="Basic residues" evidence="1">
    <location>
        <begin position="69"/>
        <end position="80"/>
    </location>
</feature>
<evidence type="ECO:0000256" key="1">
    <source>
        <dbReference type="SAM" id="MobiDB-lite"/>
    </source>
</evidence>
<evidence type="ECO:0000313" key="2">
    <source>
        <dbReference type="EMBL" id="KKK49586.1"/>
    </source>
</evidence>
<name>A0A0F8YNC1_9ZZZZ</name>
<sequence length="99" mass="11716">MVGKRPDLDFDTITKIKYKLCKFKSEDRKKIVELYKTKSATSIGNMYGVGAQIIQTALRLENIEIRNRKQSQQHYLKRNKERSLKQSKFMKDHNPMHNS</sequence>
<feature type="region of interest" description="Disordered" evidence="1">
    <location>
        <begin position="69"/>
        <end position="99"/>
    </location>
</feature>
<feature type="non-terminal residue" evidence="2">
    <location>
        <position position="99"/>
    </location>
</feature>
<accession>A0A0F8YNC1</accession>
<reference evidence="2" key="1">
    <citation type="journal article" date="2015" name="Nature">
        <title>Complex archaea that bridge the gap between prokaryotes and eukaryotes.</title>
        <authorList>
            <person name="Spang A."/>
            <person name="Saw J.H."/>
            <person name="Jorgensen S.L."/>
            <person name="Zaremba-Niedzwiedzka K."/>
            <person name="Martijn J."/>
            <person name="Lind A.E."/>
            <person name="van Eijk R."/>
            <person name="Schleper C."/>
            <person name="Guy L."/>
            <person name="Ettema T.J."/>
        </authorList>
    </citation>
    <scope>NUCLEOTIDE SEQUENCE</scope>
</reference>
<protein>
    <submittedName>
        <fullName evidence="2">Uncharacterized protein</fullName>
    </submittedName>
</protein>
<gene>
    <name evidence="2" type="ORF">LCGC14_3133550</name>
</gene>
<proteinExistence type="predicted"/>
<dbReference type="EMBL" id="LAZR01068463">
    <property type="protein sequence ID" value="KKK49586.1"/>
    <property type="molecule type" value="Genomic_DNA"/>
</dbReference>
<feature type="compositionally biased region" description="Basic and acidic residues" evidence="1">
    <location>
        <begin position="81"/>
        <end position="99"/>
    </location>
</feature>
<organism evidence="2">
    <name type="scientific">marine sediment metagenome</name>
    <dbReference type="NCBI Taxonomy" id="412755"/>
    <lineage>
        <taxon>unclassified sequences</taxon>
        <taxon>metagenomes</taxon>
        <taxon>ecological metagenomes</taxon>
    </lineage>
</organism>
<dbReference type="AlphaFoldDB" id="A0A0F8YNC1"/>
<comment type="caution">
    <text evidence="2">The sequence shown here is derived from an EMBL/GenBank/DDBJ whole genome shotgun (WGS) entry which is preliminary data.</text>
</comment>